<dbReference type="SUPFAM" id="SSF56176">
    <property type="entry name" value="FAD-binding/transporter-associated domain-like"/>
    <property type="match status" value="1"/>
</dbReference>
<dbReference type="PANTHER" id="PTHR42659">
    <property type="entry name" value="XANTHINE DEHYDROGENASE SUBUNIT C-RELATED"/>
    <property type="match status" value="1"/>
</dbReference>
<gene>
    <name evidence="5" type="ORF">S03H2_28916</name>
</gene>
<evidence type="ECO:0000259" key="4">
    <source>
        <dbReference type="PROSITE" id="PS51387"/>
    </source>
</evidence>
<dbReference type="InterPro" id="IPR002346">
    <property type="entry name" value="Mopterin_DH_FAD-bd"/>
</dbReference>
<dbReference type="PROSITE" id="PS51387">
    <property type="entry name" value="FAD_PCMH"/>
    <property type="match status" value="1"/>
</dbReference>
<protein>
    <recommendedName>
        <fullName evidence="4">FAD-binding PCMH-type domain-containing protein</fullName>
    </recommendedName>
</protein>
<keyword evidence="1" id="KW-0285">Flavoprotein</keyword>
<dbReference type="AlphaFoldDB" id="X1IRA9"/>
<evidence type="ECO:0000256" key="2">
    <source>
        <dbReference type="ARBA" id="ARBA00022827"/>
    </source>
</evidence>
<keyword evidence="3" id="KW-0560">Oxidoreductase</keyword>
<dbReference type="Gene3D" id="3.30.43.10">
    <property type="entry name" value="Uridine Diphospho-n-acetylenolpyruvylglucosamine Reductase, domain 2"/>
    <property type="match status" value="1"/>
</dbReference>
<reference evidence="5" key="1">
    <citation type="journal article" date="2014" name="Front. Microbiol.">
        <title>High frequency of phylogenetically diverse reductive dehalogenase-homologous genes in deep subseafloor sedimentary metagenomes.</title>
        <authorList>
            <person name="Kawai M."/>
            <person name="Futagami T."/>
            <person name="Toyoda A."/>
            <person name="Takaki Y."/>
            <person name="Nishi S."/>
            <person name="Hori S."/>
            <person name="Arai W."/>
            <person name="Tsubouchi T."/>
            <person name="Morono Y."/>
            <person name="Uchiyama I."/>
            <person name="Ito T."/>
            <person name="Fujiyama A."/>
            <person name="Inagaki F."/>
            <person name="Takami H."/>
        </authorList>
    </citation>
    <scope>NUCLEOTIDE SEQUENCE</scope>
    <source>
        <strain evidence="5">Expedition CK06-06</strain>
    </source>
</reference>
<dbReference type="PANTHER" id="PTHR42659:SF2">
    <property type="entry name" value="XANTHINE DEHYDROGENASE SUBUNIT C-RELATED"/>
    <property type="match status" value="1"/>
</dbReference>
<organism evidence="5">
    <name type="scientific">marine sediment metagenome</name>
    <dbReference type="NCBI Taxonomy" id="412755"/>
    <lineage>
        <taxon>unclassified sequences</taxon>
        <taxon>metagenomes</taxon>
        <taxon>ecological metagenomes</taxon>
    </lineage>
</organism>
<proteinExistence type="predicted"/>
<feature type="non-terminal residue" evidence="5">
    <location>
        <position position="144"/>
    </location>
</feature>
<evidence type="ECO:0000256" key="1">
    <source>
        <dbReference type="ARBA" id="ARBA00022630"/>
    </source>
</evidence>
<comment type="caution">
    <text evidence="5">The sequence shown here is derived from an EMBL/GenBank/DDBJ whole genome shotgun (WGS) entry which is preliminary data.</text>
</comment>
<dbReference type="InterPro" id="IPR051312">
    <property type="entry name" value="Diverse_Substr_Oxidored"/>
</dbReference>
<dbReference type="EMBL" id="BARU01017429">
    <property type="protein sequence ID" value="GAH60073.1"/>
    <property type="molecule type" value="Genomic_DNA"/>
</dbReference>
<dbReference type="GO" id="GO:0071949">
    <property type="term" value="F:FAD binding"/>
    <property type="evidence" value="ECO:0007669"/>
    <property type="project" value="InterPro"/>
</dbReference>
<dbReference type="InterPro" id="IPR016167">
    <property type="entry name" value="FAD-bd_PCMH_sub1"/>
</dbReference>
<dbReference type="Pfam" id="PF00941">
    <property type="entry name" value="FAD_binding_5"/>
    <property type="match status" value="1"/>
</dbReference>
<evidence type="ECO:0000256" key="3">
    <source>
        <dbReference type="ARBA" id="ARBA00023002"/>
    </source>
</evidence>
<dbReference type="Gene3D" id="3.30.465.10">
    <property type="match status" value="1"/>
</dbReference>
<dbReference type="InterPro" id="IPR036318">
    <property type="entry name" value="FAD-bd_PCMH-like_sf"/>
</dbReference>
<dbReference type="InterPro" id="IPR016169">
    <property type="entry name" value="FAD-bd_PCMH_sub2"/>
</dbReference>
<keyword evidence="2" id="KW-0274">FAD</keyword>
<dbReference type="GO" id="GO:0016491">
    <property type="term" value="F:oxidoreductase activity"/>
    <property type="evidence" value="ECO:0007669"/>
    <property type="project" value="UniProtKB-KW"/>
</dbReference>
<name>X1IRA9_9ZZZZ</name>
<dbReference type="InterPro" id="IPR016166">
    <property type="entry name" value="FAD-bd_PCMH"/>
</dbReference>
<accession>X1IRA9</accession>
<evidence type="ECO:0000313" key="5">
    <source>
        <dbReference type="EMBL" id="GAH60073.1"/>
    </source>
</evidence>
<feature type="domain" description="FAD-binding PCMH-type" evidence="4">
    <location>
        <begin position="3"/>
        <end position="144"/>
    </location>
</feature>
<sequence length="144" mass="15658">MYRVLPPFKYLEPKTIEETIQILSTYGAQVKVLAGGTDLVVSMRKRKVTPQYVVYIKNIPNLDCIEYSEADGLRIGPLATHKSIATSPIIRDKFEVLATACSKIGTPHTRTTGTIGGNICMAGPSQDTPPALLVLDARLKLVSS</sequence>